<dbReference type="RefSeq" id="WP_088604616.1">
    <property type="nucleotide sequence ID" value="NZ_NJIH01000009.1"/>
</dbReference>
<dbReference type="OrthoDB" id="5458732at2"/>
<dbReference type="Proteomes" id="UP000214603">
    <property type="component" value="Unassembled WGS sequence"/>
</dbReference>
<sequence>MCQVLINTDPMLYESRTRSLRLRGVVTTVRMENLFWDVLHEIAQREKMTTSQFIVKLYDELLDLRGEPPANFTSFLRVCCLRYLSRDIELEDSAGHDMHRGFHPKVVHGV</sequence>
<dbReference type="Gene3D" id="1.10.3990.20">
    <property type="entry name" value="protein bp1543"/>
    <property type="match status" value="1"/>
</dbReference>
<organism evidence="2 3">
    <name type="scientific">Candidimonas nitroreducens</name>
    <dbReference type="NCBI Taxonomy" id="683354"/>
    <lineage>
        <taxon>Bacteria</taxon>
        <taxon>Pseudomonadati</taxon>
        <taxon>Pseudomonadota</taxon>
        <taxon>Betaproteobacteria</taxon>
        <taxon>Burkholderiales</taxon>
        <taxon>Alcaligenaceae</taxon>
        <taxon>Candidimonas</taxon>
    </lineage>
</organism>
<dbReference type="InterPro" id="IPR038268">
    <property type="entry name" value="RHH_sf"/>
</dbReference>
<evidence type="ECO:0000313" key="3">
    <source>
        <dbReference type="Proteomes" id="UP000214603"/>
    </source>
</evidence>
<name>A0A225MDE8_9BURK</name>
<evidence type="ECO:0000259" key="1">
    <source>
        <dbReference type="Pfam" id="PF13467"/>
    </source>
</evidence>
<dbReference type="EMBL" id="NJIH01000009">
    <property type="protein sequence ID" value="OWT57611.1"/>
    <property type="molecule type" value="Genomic_DNA"/>
</dbReference>
<keyword evidence="3" id="KW-1185">Reference proteome</keyword>
<dbReference type="GO" id="GO:0016740">
    <property type="term" value="F:transferase activity"/>
    <property type="evidence" value="ECO:0007669"/>
    <property type="project" value="UniProtKB-KW"/>
</dbReference>
<proteinExistence type="predicted"/>
<reference evidence="3" key="1">
    <citation type="submission" date="2017-06" db="EMBL/GenBank/DDBJ databases">
        <title>Herbaspirillum phytohormonus sp. nov., isolated from the root nodule of Robinia pseudoacacia in lead-zinc mine.</title>
        <authorList>
            <person name="Fan M."/>
            <person name="Lin Y."/>
        </authorList>
    </citation>
    <scope>NUCLEOTIDE SEQUENCE [LARGE SCALE GENOMIC DNA]</scope>
    <source>
        <strain evidence="3">SC-089</strain>
    </source>
</reference>
<comment type="caution">
    <text evidence="2">The sequence shown here is derived from an EMBL/GenBank/DDBJ whole genome shotgun (WGS) entry which is preliminary data.</text>
</comment>
<evidence type="ECO:0000313" key="2">
    <source>
        <dbReference type="EMBL" id="OWT57611.1"/>
    </source>
</evidence>
<dbReference type="Pfam" id="PF13467">
    <property type="entry name" value="RHH_4"/>
    <property type="match status" value="1"/>
</dbReference>
<protein>
    <submittedName>
        <fullName evidence="2">Aryl-sulfate sulfotransferase</fullName>
    </submittedName>
</protein>
<feature type="domain" description="Ribbon-helix-helix" evidence="1">
    <location>
        <begin position="16"/>
        <end position="84"/>
    </location>
</feature>
<dbReference type="AlphaFoldDB" id="A0A225MDE8"/>
<gene>
    <name evidence="2" type="ORF">CEY11_17115</name>
</gene>
<keyword evidence="2" id="KW-0808">Transferase</keyword>
<dbReference type="InterPro" id="IPR027373">
    <property type="entry name" value="RHH_dom"/>
</dbReference>
<accession>A0A225MDE8</accession>